<feature type="compositionally biased region" description="Polar residues" evidence="1">
    <location>
        <begin position="4021"/>
        <end position="4035"/>
    </location>
</feature>
<feature type="compositionally biased region" description="Polar residues" evidence="1">
    <location>
        <begin position="181"/>
        <end position="200"/>
    </location>
</feature>
<protein>
    <submittedName>
        <fullName evidence="4">Ig-like domain repeat protein</fullName>
    </submittedName>
</protein>
<feature type="domain" description="Bacterial Ig-like" evidence="3">
    <location>
        <begin position="1428"/>
        <end position="1520"/>
    </location>
</feature>
<feature type="domain" description="Bacterial Ig-like" evidence="3">
    <location>
        <begin position="4314"/>
        <end position="4397"/>
    </location>
</feature>
<evidence type="ECO:0000256" key="1">
    <source>
        <dbReference type="SAM" id="MobiDB-lite"/>
    </source>
</evidence>
<feature type="domain" description="Bacterial Ig-like" evidence="3">
    <location>
        <begin position="3027"/>
        <end position="3117"/>
    </location>
</feature>
<feature type="domain" description="Bacterial Ig-like" evidence="3">
    <location>
        <begin position="1722"/>
        <end position="1821"/>
    </location>
</feature>
<feature type="domain" description="Bacterial Ig-like" evidence="3">
    <location>
        <begin position="1919"/>
        <end position="2020"/>
    </location>
</feature>
<feature type="domain" description="Bacterial Ig-like" evidence="3">
    <location>
        <begin position="4208"/>
        <end position="4304"/>
    </location>
</feature>
<feature type="domain" description="Bacterial Ig-like" evidence="3">
    <location>
        <begin position="2826"/>
        <end position="2918"/>
    </location>
</feature>
<feature type="domain" description="Bacterial Ig-like" evidence="3">
    <location>
        <begin position="4685"/>
        <end position="4779"/>
    </location>
</feature>
<feature type="domain" description="Bacterial Ig-like" evidence="3">
    <location>
        <begin position="2027"/>
        <end position="2118"/>
    </location>
</feature>
<sequence>MGNKSIQKFFADQNSVIDLSSLGNAKGAKVSLSGPDMNITTPHGSVIIVNGALYSSIKGNNLAVKFKDKTITGAKILGSVDLKDIQLERIDSSLVDSAQVEKKGNGKRRNKKEEEELKKQLDEAENAKKEADKAKEEAEKAKEAAEKALNEAFEVQNSSKQIEEMLQNFLADNVAKDNLAQQSDASQQNTQAKATQASKQNDAEKVLPQPINKNTSTGKSNSSKNEENKLDAESVKEPLKVTLALAAESNSGSKDDSITNFTKPQFVGSTAPNATVIIKINGIAVGQAVADSLGNFTFTAPETLTDGTYNLEAEAKTADGSGSAKLVITIDSVTDKPTFELSPESSVSGHKGLTPTLTPSIVGTAEENAKVDIYVDNKLVASVDVDKDGNWSYEFKDNELSEGENSIKVVAVDKAGNKNETTDSIITDTIAPEKPTIELDDSSDSGIKNDSITNSTLPTFIGVAEPGSTVSIYLGLKHLGEVIVAKDGTWSYTLTTPLKDGEYNITATATDIAGHTSATANLPFTIDTRISYFSAEIETTDDSGIVGDNVTNNTRPTFTGKTEPNAIISVINSETGEEVIFKANDKGEWTFNFTSDSVEGVNNLTFTVEDVAGNKKDFSFSYVIDTVAPVPPTVSLEDFVVLPNGIILSGNDLPALVGTAEPKSTILLMRDGKLYDSIEVDSNGTWNYQFSNKFLQGAYDIEIISQDAAGNKSSTVKYSFTIQTEVVPPKAELDASDDSGAKGDWITNKHNALTLLGTADRFATVNILIDGKTIGVTTADADGNWNFDISRNLSDNVYKITVESIDPLGRTSSVDYQLTIDSFTPIPTVMLHDSADSGVKGDMITKINTPLFTGMAEANAKVSIYVDGVLSGEAIAGDDGVWNFQFTTALSDGSHDVTVKVEDIAGNTASSSAYNFQIVTQTQKPTIELVNDTGVDNTDHIINEKNPALTGTAAPYSTVKLYIDGALIAEVRTNKDGRWEYTLKADQGLVDGDHRITASVEDIAGNIAHSDPFLISVDTAISIPIVSLSPDSDSGISDDNLTNIVKPTLHLKDIDPDIISVQVWDAASDTQIGVATQQPDGSWAYTFTSDLTEGLHQVYVKVEDIAGNKANSAVFDFTIDTTVSTPVISLLSKDDTGVTGDNLTNINKPGFAISGVDADAHRVVVQVMHNGVSEEIELSHLNGSWLFTPGNTWADGSYTLTVKVEDKAGNTNYSAPLTVVIDTQIAIDGVELVNDSGVKGDNMTNDDRPHFRVTVPTDVNEVRLSIDGGNSWVQATPGVAGSWEYIWPTDLADGQYTLTVEATDKAGNTVTKTIDFAVDTTLSVPVIVLNSADDTGVQGDNMTNSTQPTFALQHIDDDAVRVTVSVEHGGVTTTFDATKGVGGWSFTPTGAWADGDYTLSVSVEDKAGNTSHSASLTVTVDTQIAINNIELVNDSGIPNDNLTNNVRPHFQVTVPTDVNVVRLSIDGGKTWFNATQNATPGVWDYIWPDDVADGGYTLTVEATDEAGNKTTQTLDFTIDTTLSVPTLSLDSADDSGIAGDNITNVKTPGFTLNNIDTDVSRVTVEVMHNGIKQEVPLVQTGGQWRFAPTSDWADGDYILTVKVEDRAGNVKQSAPLMVTVDTHIAIDRIELVNDSGIPDDNLTNEARPHFQVTVPADVNGVRLSIDGGKTWFDATQSATPGVWDYTWLTNVANGPHTLMVEASDKAGNKTTQKLDFIIDTMLSEPTITLDSADDSAAGDNITNVKMPGFTLGNIDADVTKVVVTVAHDGKNQQIELIKNGGVWRFTPGAAWTDGDYTLTVKVEDKAGNTNYSAPLTVTIDTQTSIDRIELLNDTGIVGDNLTNEARPQFHITVPTDVNSVQLSLDGGINWVNATLTSDGVWEYIWPTDLVENTYTLTVKATDVAGNTATETLNFIIDTTLSTPTITLDSADDSGTANDNKTNVKTPGFIIGGIDSDVTQVVVQVMRDGHSEEVELTQTNGQWRFVPGSAWTDGDYTLTVTVKDEAGNIRHSAPLTVTIDTQIAIDHIELVNDSGIPDDNLTNNVRPHFQVTVPTDVNVVRLSIDGGKTWFNATQSATPGVWDYTWLADVGEGKHTLTVEATDKAGNKTTQQLDFIIDTLLSEPTIVLDNTDDSGTKGDNLTNVNKPTFLLGNIDADARYVTVEVQHGGTKEVLTATKDATGNWSVTPTGTWADGDYTLTVRVEDEAGNEKHSASLTVTVDTQITIDVIELVNDNGIPGDNMTNDAHPQFRVTVPGDVNEVSLSIDGGVTWVKATQSATPGVWNYTWPGTVPDGDYTLNVKATDNAGNTVTETLHFTIDTTLSTPVIVLDSADDTGIQGDNMTNRTQPTFNLQHIDDDAVRVTVSVEHGGVTTTFDATKGVGGWTFTPPTSWGAGDYTLSVSVEDKAGNTSHSASLTVTVDTQIAINNIELVNDSGIPDDNLTNNVRPQFQVKVPTDVNEVRLSIDGGKTWFNATQSATPGVWDYTWLADVGEGKHTLTVEATDKAGNQTTQKLDFIIDTMLSEPTIVLDSTDDSGTKGDNLTNANKPTFILGNIDADARYVTVEVQHGGTKEVLTATKGATGIWSVTPTGTWADGDYTLTVRVEDEAGNVKYSAPLTVTVDTQITIDVIELVNDNGIPGDNLTNDVRPHFRVTVPGDVNEVRLSIDGGNTWVRATQGTAGIWDYTWPKDVTDGLHTLTVEATDKAGNKTTQTLDFTIDTRLSTPTITMDSRDDTGAIGDHITSVKRPGFTIGNIDSDAQSVILRITQGGNSQEVTLTQVGGQWRFTPDADWADGSYTLTVEVTDNAGNVRQSTPLIVTVDTQTSITDITLVNDHGVPDDNLTNSTRPQFEITVPADVNSVQLSIDGGANWVSAAQGIEGVWGYTWPTDMGDGKHTLTVMVTDRAGNTATQTLEFFIDTRLSTPTIALDSTDDTGTPGDDMTNRTRPTFILQNIDSDVINVTVSVTHNGTTTSFTATQGAGGWSFTPPAPWGDGDYTLTVTVEDRAGNTRPSTPLTVTVDTQIAIDHIELVNDSGVPGDNITKHVRPQFQISVPDDVEKVLLSIDGGTTWVTAIKSSTAGIWDYTWPTDMPEGQHTLIVEVTDGAGNKMTGTLDFTIDITLLTPTIELAPDQDTGQNKNDNLTSVTQPVFVLGSIDKDVRHVELSIEHNGTFKTVVLTESADGWRYRPDSALADGSYTFTVTVTDVAGNQQTSAPLKVTIDGTLTTPVIELAAGEDSGTVGDRLTNHDRPVFDIRQVDSDVTRVMVKVTYNGKTHEEAAVFTNGQWRFTPSASWADGSYQLAVVVEDLAGNVKESAPLEVRIDTTTTINNIVLLNDTGVQNDQLTNVAKPSFRIDVPGDVIQVRVTLDGGANWNVIRKNADGQWIFDSPNTLVDGTYTLRVEATDEAGNIANKDLVFNIDTNIQVPTIALDAGQDTGANTADNITNISRPTFTIGNVDPDVIKVVVTIDGHDYNATKVGAGWQFTPGNAIPDGSYNITVTVEDKAGNTATSKPLPVVIDTTAEIESVTLVTDSGDSDVDNITKVDKPQFSIVTADDITHVRVKIDNAANWIELTKGGDGRWIFNVGSALPDGKHTLLVDVTDIAGNVAQETLQFTIDTTLREPTIVLDPTHDTGDDTNDNLTRINKPVFIIGNVDNDVSHIVVHIDGRDYTIENTGGNLTFTPDQPLSDGQHTISVTVTDIAGNTKTSAELQIEIDTQVQIDSVTLTTDSGVNDHDNVTNATRPSFEIATPDDVTSVLVSFDGVNWTPISKNAAGQWEFTAGSALPDGHYTLHVQATDRAGNTANSTLGFTVDTQIDGLSVVMLDDAGKDSTDGITNITSPRFEISAREPLQSVTVILNGKSSTLTQGAGNKWLFTPDTPLVDGTYKIEIVAEDIAGNKISKEVSFTIDTIVSDPSIDLLDADDTGESAVDNITSVTKPRFVIGNVPADIDTVVIRINGVSYPVTANGNNLWEFQVPVALNDGVYEAVVVFRDIAGNTSETKLPFTIDTTTSVSVRMEPASDTGSSNSDNLTNKQNPKFEGTAEPNAKLVITIVDDKSGREVLKHTITVGADGNWSVTPNILPDGMYTINVVATDVAGNTAQTQERFTIDTVTIDPTIRLSDPSIDDQYEATSLRPEFKGLAEAFSTIMIQWDGKVVGSANANANGEWSWTPPSVLAPGSYVVSIVAKDKAGNESSQVDFPVVIPVIDVTPPTIKLSEESDSGALGDFTTNNKTPTLVGNTLPNAIVSIYVDGVKVGEATADTAGRYTFQLSEMKDGHYVVQVGIVNPRDNSELRSTAVDVTIDTEVAELVWNISGMHEGGYINTVTPEIGGTSEPNSKITIFVNGVEKAIAYTTGAGHWGVVLPALGNDGNYVLTFKVEDVAGNIREFGPQNVILDTVISPLTVVLREADDSGKVGDWITNKSHVTIDGTAEAGSTLTIRNPQGVVIATLVVGNDGRWSAELDLREGSNAFVVVSEDKAGNSQQKDILIEHDTQIEISDISLSRDTNSGDKYDLITNNKSPVLVAMTDPGATVQVYINGVLQGTVEASSSGNISYTMPANSADGEYQVQFVATDTAGNRVESAITTVTIDSQIAVFDIDEDSLPALSNNRALSVSGVGEAGSQVSIFVDGKLVNVVMVEADGTWRAPILLQDDGTFNIHFSITDVAGNTEVSKDYSVDVDSSTDFPTLNLEDASNSGSLDDLITSHNKPVLVGTAEAGATIHIYVDEKIVANVLVLEDGTWSYQFDNALKDGEYSIRVVAEDPAGNTAESPRLLVTIDTSTFIDNPVMMAGSDNGIFSNDSITSQTRPAFSIYGEMNQSVQIFIDGVLVDTITVTDRNQVYRPESPLGDGSHSIYYVITDKAGNTATSKTLNFTIDTFNTTPVAIDSIGGQTLAEMTGSDGKIYITDTTRNLLFSGSAEPNSKIEIIINGLNVGEVWVNDKGHWQMPVNPLYFTEGQLDITVKSTDRAGNVNQEKYSIWVDTHIQVFTSELDDNKSSSKTDWWSNSSTITMRGMGEIGATVSLIVAGVTLATAVVAANGQWELSTDQLPEGKYDITLSIEDNAGNRKEEVHEIFIDRTPPNAPVVTYSDIVNDLIIMQGTAEAKSQLIITDSNGNTYTLTVPDNGKWSMAIPYPSEGKFTITSVDAIGNRSDDVPLDIMKETPVISLSPDSDSGTVGDNITRDNQPTFIIGNLESDVVVVQVDINGTVYNAEKNADGVWFFTPGTPLADGSYTISVIASDAAGNQKNSLPITVTIDSTLTVPEIALAAGEGNGASDSDNVTNHNHTQPKFTLQHIDADVTGVTVNVTHNGVTDIYQATQGADGWTFTPPAAWNDGTYTLSVTVVDRAGNSLQSASLEVTVDSTVTVTADSQHDDASDDATPTAVTPPESETVNAESATHLRTVPSAAEESVVKETAYSITLLNADSGDEIDRSISQTPSFEISVPENIVNVSVMFEGEEFTLPITNQKAIFEVPLSLEDGEYTMDVKFLDKDDDFLIKEKTFSVDHSSADIVNAMNARGKTEDDINDSPSTSSVGHNNNGAIEVFAVNEVTLPVDNQEEHA</sequence>
<feature type="domain" description="Bacterial Ig-like" evidence="3">
    <location>
        <begin position="5258"/>
        <end position="5361"/>
    </location>
</feature>
<feature type="domain" description="Bacterial Ig-like" evidence="3">
    <location>
        <begin position="1122"/>
        <end position="1223"/>
    </location>
</feature>
<dbReference type="InterPro" id="IPR044016">
    <property type="entry name" value="Big_13"/>
</dbReference>
<feature type="domain" description="Bacterial Ig-like" evidence="3">
    <location>
        <begin position="653"/>
        <end position="724"/>
    </location>
</feature>
<feature type="domain" description="Bacterial Ig-like" evidence="3">
    <location>
        <begin position="433"/>
        <end position="528"/>
    </location>
</feature>
<feature type="compositionally biased region" description="Basic and acidic residues" evidence="1">
    <location>
        <begin position="224"/>
        <end position="235"/>
    </location>
</feature>
<feature type="domain" description="Bacterial Ig-like" evidence="3">
    <location>
        <begin position="3222"/>
        <end position="3323"/>
    </location>
</feature>
<reference evidence="4" key="2">
    <citation type="submission" date="2018-07" db="EMBL/GenBank/DDBJ databases">
        <authorList>
            <consortium name="NCBI Pathogen Detection Project"/>
        </authorList>
    </citation>
    <scope>NUCLEOTIDE SEQUENCE</scope>
    <source>
        <strain evidence="4">11-4796</strain>
    </source>
</reference>
<dbReference type="InterPro" id="IPR013783">
    <property type="entry name" value="Ig-like_fold"/>
</dbReference>
<evidence type="ECO:0000259" key="2">
    <source>
        <dbReference type="Pfam" id="PF12245"/>
    </source>
</evidence>
<feature type="domain" description="Bacterial Ig-like" evidence="3">
    <location>
        <begin position="241"/>
        <end position="331"/>
    </location>
</feature>
<feature type="domain" description="Bacterial Ig-like" evidence="3">
    <location>
        <begin position="3820"/>
        <end position="3909"/>
    </location>
</feature>
<feature type="compositionally biased region" description="Low complexity" evidence="1">
    <location>
        <begin position="212"/>
        <end position="223"/>
    </location>
</feature>
<feature type="region of interest" description="Disordered" evidence="1">
    <location>
        <begin position="181"/>
        <end position="235"/>
    </location>
</feature>
<feature type="domain" description="Bacterial Ig-like" evidence="3">
    <location>
        <begin position="3329"/>
        <end position="3420"/>
    </location>
</feature>
<dbReference type="InterPro" id="IPR022038">
    <property type="entry name" value="Ig-like_bact"/>
</dbReference>
<feature type="domain" description="Bacterial Ig-like" evidence="3">
    <location>
        <begin position="1521"/>
        <end position="1622"/>
    </location>
</feature>
<dbReference type="PANTHER" id="PTHR14795">
    <property type="entry name" value="HELICASE RELATED"/>
    <property type="match status" value="1"/>
</dbReference>
<feature type="region of interest" description="Disordered" evidence="1">
    <location>
        <begin position="5369"/>
        <end position="5397"/>
    </location>
</feature>
<feature type="domain" description="Bacterial Ig-like" evidence="3">
    <location>
        <begin position="2521"/>
        <end position="2622"/>
    </location>
</feature>
<feature type="domain" description="Bacterial Ig-like" evidence="3">
    <location>
        <begin position="3526"/>
        <end position="3617"/>
    </location>
</feature>
<feature type="domain" description="Bacterial Ig-like" evidence="3">
    <location>
        <begin position="533"/>
        <end position="626"/>
    </location>
</feature>
<feature type="domain" description="Bacterial Ig-like" evidence="3">
    <location>
        <begin position="4788"/>
        <end position="4877"/>
    </location>
</feature>
<evidence type="ECO:0000259" key="3">
    <source>
        <dbReference type="Pfam" id="PF19077"/>
    </source>
</evidence>
<evidence type="ECO:0000313" key="4">
    <source>
        <dbReference type="EMBL" id="HAF7309856.1"/>
    </source>
</evidence>
<accession>A0A752EC01</accession>
<feature type="domain" description="Bacterial Ig-like" evidence="3">
    <location>
        <begin position="2120"/>
        <end position="2221"/>
    </location>
</feature>
<feature type="domain" description="Bacterial Ig-like" evidence="3">
    <location>
        <begin position="2920"/>
        <end position="3020"/>
    </location>
</feature>
<feature type="compositionally biased region" description="Basic and acidic residues" evidence="1">
    <location>
        <begin position="111"/>
        <end position="145"/>
    </location>
</feature>
<feature type="domain" description="Bacterial Ig-like" evidence="3">
    <location>
        <begin position="4495"/>
        <end position="4590"/>
    </location>
</feature>
<feature type="domain" description="Bacterial Ig-like" evidence="3">
    <location>
        <begin position="3422"/>
        <end position="3519"/>
    </location>
</feature>
<dbReference type="EMBL" id="DAAWCR010000081">
    <property type="protein sequence ID" value="HAF7309856.1"/>
    <property type="molecule type" value="Genomic_DNA"/>
</dbReference>
<feature type="region of interest" description="Disordered" evidence="1">
    <location>
        <begin position="4016"/>
        <end position="4040"/>
    </location>
</feature>
<feature type="domain" description="Bacterial Ig-like" evidence="3">
    <location>
        <begin position="3722"/>
        <end position="3813"/>
    </location>
</feature>
<feature type="domain" description="Bacterial Ig-like" evidence="3">
    <location>
        <begin position="1231"/>
        <end position="1320"/>
    </location>
</feature>
<feature type="domain" description="Bacterial Ig-like" evidence="3">
    <location>
        <begin position="4400"/>
        <end position="4489"/>
    </location>
</feature>
<dbReference type="InterPro" id="IPR014756">
    <property type="entry name" value="Ig_E-set"/>
</dbReference>
<feature type="domain" description="Bacterial Ig-like" evidence="3">
    <location>
        <begin position="1321"/>
        <end position="1422"/>
    </location>
</feature>
<feature type="domain" description="Bacterial Ig-like" evidence="3">
    <location>
        <begin position="3120"/>
        <end position="3220"/>
    </location>
</feature>
<feature type="domain" description="Bacterial Ig-like" evidence="3">
    <location>
        <begin position="340"/>
        <end position="428"/>
    </location>
</feature>
<name>A0A752EC01_SALON</name>
<dbReference type="Pfam" id="PF19077">
    <property type="entry name" value="Big_13"/>
    <property type="match status" value="50"/>
</dbReference>
<dbReference type="PANTHER" id="PTHR14795:SF0">
    <property type="entry name" value="TRANSMEMBRANE PROTEIN 62"/>
    <property type="match status" value="1"/>
</dbReference>
<feature type="domain" description="Bacterial Ig-like" evidence="3">
    <location>
        <begin position="3911"/>
        <end position="4008"/>
    </location>
</feature>
<feature type="domain" description="Bacterial Ig-like" evidence="3">
    <location>
        <begin position="2320"/>
        <end position="2421"/>
    </location>
</feature>
<feature type="domain" description="Ig-like" evidence="2">
    <location>
        <begin position="4652"/>
        <end position="4680"/>
    </location>
</feature>
<feature type="domain" description="Bacterial Ig-like" evidence="3">
    <location>
        <begin position="4897"/>
        <end position="4982"/>
    </location>
</feature>
<feature type="domain" description="Bacterial Ig-like" evidence="3">
    <location>
        <begin position="1827"/>
        <end position="1918"/>
    </location>
</feature>
<feature type="domain" description="Bacterial Ig-like" evidence="3">
    <location>
        <begin position="4990"/>
        <end position="5076"/>
    </location>
</feature>
<feature type="domain" description="Bacterial Ig-like" evidence="3">
    <location>
        <begin position="825"/>
        <end position="918"/>
    </location>
</feature>
<feature type="domain" description="Bacterial Ig-like" evidence="3">
    <location>
        <begin position="4134"/>
        <end position="4203"/>
    </location>
</feature>
<dbReference type="NCBIfam" id="NF033510">
    <property type="entry name" value="Ca_tandemer"/>
    <property type="match status" value="24"/>
</dbReference>
<feature type="domain" description="Bacterial Ig-like" evidence="3">
    <location>
        <begin position="1021"/>
        <end position="1121"/>
    </location>
</feature>
<dbReference type="SUPFAM" id="SSF81296">
    <property type="entry name" value="E set domains"/>
    <property type="match status" value="10"/>
</dbReference>
<feature type="domain" description="Bacterial Ig-like" evidence="3">
    <location>
        <begin position="5161"/>
        <end position="5256"/>
    </location>
</feature>
<proteinExistence type="predicted"/>
<dbReference type="Gene3D" id="2.60.40.10">
    <property type="entry name" value="Immunoglobulins"/>
    <property type="match status" value="52"/>
</dbReference>
<feature type="domain" description="Bacterial Ig-like" evidence="3">
    <location>
        <begin position="2721"/>
        <end position="2821"/>
    </location>
</feature>
<reference evidence="4" key="1">
    <citation type="journal article" date="2018" name="Genome Biol.">
        <title>SKESA: strategic k-mer extension for scrupulous assemblies.</title>
        <authorList>
            <person name="Souvorov A."/>
            <person name="Agarwala R."/>
            <person name="Lipman D.J."/>
        </authorList>
    </citation>
    <scope>NUCLEOTIDE SEQUENCE</scope>
    <source>
        <strain evidence="4">11-4796</strain>
    </source>
</reference>
<feature type="domain" description="Bacterial Ig-like" evidence="3">
    <location>
        <begin position="923"/>
        <end position="1019"/>
    </location>
</feature>
<comment type="caution">
    <text evidence="4">The sequence shown here is derived from an EMBL/GenBank/DDBJ whole genome shotgun (WGS) entry which is preliminary data.</text>
</comment>
<feature type="region of interest" description="Disordered" evidence="1">
    <location>
        <begin position="99"/>
        <end position="145"/>
    </location>
</feature>
<gene>
    <name evidence="4" type="ORF">G9X33_004052</name>
</gene>
<organism evidence="4">
    <name type="scientific">Salmonella oranienberg</name>
    <dbReference type="NCBI Taxonomy" id="28147"/>
    <lineage>
        <taxon>Bacteria</taxon>
        <taxon>Pseudomonadati</taxon>
        <taxon>Pseudomonadota</taxon>
        <taxon>Gammaproteobacteria</taxon>
        <taxon>Enterobacterales</taxon>
        <taxon>Enterobacteriaceae</taxon>
        <taxon>Salmonella</taxon>
    </lineage>
</organism>
<feature type="domain" description="Bacterial Ig-like" evidence="3">
    <location>
        <begin position="2229"/>
        <end position="2319"/>
    </location>
</feature>
<feature type="domain" description="Bacterial Ig-like" evidence="3">
    <location>
        <begin position="728"/>
        <end position="821"/>
    </location>
</feature>
<feature type="domain" description="Bacterial Ig-like" evidence="3">
    <location>
        <begin position="2630"/>
        <end position="2719"/>
    </location>
</feature>
<feature type="domain" description="Bacterial Ig-like" evidence="3">
    <location>
        <begin position="4012"/>
        <end position="4110"/>
    </location>
</feature>
<feature type="domain" description="Bacterial Ig-like" evidence="3">
    <location>
        <begin position="3618"/>
        <end position="3716"/>
    </location>
</feature>
<feature type="domain" description="Bacterial Ig-like" evidence="3">
    <location>
        <begin position="1628"/>
        <end position="1720"/>
    </location>
</feature>
<dbReference type="Pfam" id="PF12245">
    <property type="entry name" value="Big_3_2"/>
    <property type="match status" value="1"/>
</dbReference>
<feature type="domain" description="Bacterial Ig-like" evidence="3">
    <location>
        <begin position="2427"/>
        <end position="2519"/>
    </location>
</feature>